<protein>
    <submittedName>
        <fullName evidence="1">Uncharacterized protein</fullName>
    </submittedName>
</protein>
<accession>A0ABS8UYV8</accession>
<sequence length="101" mass="11230">MAAQTNGRSNTSVEIKGYIAHGHLRQLALNGSSLKAGLKFTLLYFNVHYRDTLKKLEEQVLGGELLGNLNILPMERPTRGQMARIEVMIKHDACLVGLVKK</sequence>
<keyword evidence="2" id="KW-1185">Reference proteome</keyword>
<reference evidence="1 2" key="1">
    <citation type="journal article" date="2021" name="BMC Genomics">
        <title>Datura genome reveals duplications of psychoactive alkaloid biosynthetic genes and high mutation rate following tissue culture.</title>
        <authorList>
            <person name="Rajewski A."/>
            <person name="Carter-House D."/>
            <person name="Stajich J."/>
            <person name="Litt A."/>
        </authorList>
    </citation>
    <scope>NUCLEOTIDE SEQUENCE [LARGE SCALE GENOMIC DNA]</scope>
    <source>
        <strain evidence="1">AR-01</strain>
    </source>
</reference>
<name>A0ABS8UYV8_DATST</name>
<evidence type="ECO:0000313" key="2">
    <source>
        <dbReference type="Proteomes" id="UP000823775"/>
    </source>
</evidence>
<gene>
    <name evidence="1" type="ORF">HAX54_023719</name>
</gene>
<proteinExistence type="predicted"/>
<comment type="caution">
    <text evidence="1">The sequence shown here is derived from an EMBL/GenBank/DDBJ whole genome shotgun (WGS) entry which is preliminary data.</text>
</comment>
<organism evidence="1 2">
    <name type="scientific">Datura stramonium</name>
    <name type="common">Jimsonweed</name>
    <name type="synonym">Common thornapple</name>
    <dbReference type="NCBI Taxonomy" id="4076"/>
    <lineage>
        <taxon>Eukaryota</taxon>
        <taxon>Viridiplantae</taxon>
        <taxon>Streptophyta</taxon>
        <taxon>Embryophyta</taxon>
        <taxon>Tracheophyta</taxon>
        <taxon>Spermatophyta</taxon>
        <taxon>Magnoliopsida</taxon>
        <taxon>eudicotyledons</taxon>
        <taxon>Gunneridae</taxon>
        <taxon>Pentapetalae</taxon>
        <taxon>asterids</taxon>
        <taxon>lamiids</taxon>
        <taxon>Solanales</taxon>
        <taxon>Solanaceae</taxon>
        <taxon>Solanoideae</taxon>
        <taxon>Datureae</taxon>
        <taxon>Datura</taxon>
    </lineage>
</organism>
<dbReference type="EMBL" id="JACEIK010002884">
    <property type="protein sequence ID" value="MCD9639292.1"/>
    <property type="molecule type" value="Genomic_DNA"/>
</dbReference>
<evidence type="ECO:0000313" key="1">
    <source>
        <dbReference type="EMBL" id="MCD9639292.1"/>
    </source>
</evidence>
<dbReference type="Proteomes" id="UP000823775">
    <property type="component" value="Unassembled WGS sequence"/>
</dbReference>